<organism evidence="2 3">
    <name type="scientific">Xylaria multiplex</name>
    <dbReference type="NCBI Taxonomy" id="323545"/>
    <lineage>
        <taxon>Eukaryota</taxon>
        <taxon>Fungi</taxon>
        <taxon>Dikarya</taxon>
        <taxon>Ascomycota</taxon>
        <taxon>Pezizomycotina</taxon>
        <taxon>Sordariomycetes</taxon>
        <taxon>Xylariomycetidae</taxon>
        <taxon>Xylariales</taxon>
        <taxon>Xylariaceae</taxon>
        <taxon>Xylaria</taxon>
    </lineage>
</organism>
<feature type="signal peptide" evidence="1">
    <location>
        <begin position="1"/>
        <end position="18"/>
    </location>
</feature>
<feature type="chain" id="PRO_5028930505" description="SCP domain-containing protein" evidence="1">
    <location>
        <begin position="19"/>
        <end position="225"/>
    </location>
</feature>
<dbReference type="EMBL" id="WUBL01000275">
    <property type="protein sequence ID" value="KAF2962783.1"/>
    <property type="molecule type" value="Genomic_DNA"/>
</dbReference>
<reference evidence="2 3" key="1">
    <citation type="submission" date="2019-12" db="EMBL/GenBank/DDBJ databases">
        <title>Draft genome sequence of the ascomycete Xylaria multiplex DSM 110363.</title>
        <authorList>
            <person name="Buettner E."/>
            <person name="Kellner H."/>
        </authorList>
    </citation>
    <scope>NUCLEOTIDE SEQUENCE [LARGE SCALE GENOMIC DNA]</scope>
    <source>
        <strain evidence="2 3">DSM 110363</strain>
    </source>
</reference>
<comment type="caution">
    <text evidence="2">The sequence shown here is derived from an EMBL/GenBank/DDBJ whole genome shotgun (WGS) entry which is preliminary data.</text>
</comment>
<dbReference type="Proteomes" id="UP000481858">
    <property type="component" value="Unassembled WGS sequence"/>
</dbReference>
<proteinExistence type="predicted"/>
<evidence type="ECO:0000313" key="3">
    <source>
        <dbReference type="Proteomes" id="UP000481858"/>
    </source>
</evidence>
<dbReference type="InParanoid" id="A0A7C8IJL0"/>
<evidence type="ECO:0008006" key="4">
    <source>
        <dbReference type="Google" id="ProtNLM"/>
    </source>
</evidence>
<keyword evidence="3" id="KW-1185">Reference proteome</keyword>
<sequence length="225" mass="25277">MLLVTPLALLASAFVATAFDVTNLTDGIYRVPILDTGLIDYANAVDLNVSYFAMLEGLFTRSVRTGGSINDTQEGNGDPDNYDDEIDGEMEVLDSSWTRSHCHWHYPHYRNRFISGQTMMNMTNYPLTLAMFMNWMNKGPESGWLSRGEVRLAKANDVVVGACVFKRLRLKTCVHELSLAMGAADRECAAGKVGCHVCLRSWSKDYFRFAATEAPNQCECAWYHY</sequence>
<keyword evidence="1" id="KW-0732">Signal</keyword>
<gene>
    <name evidence="2" type="ORF">GQX73_g10791</name>
</gene>
<evidence type="ECO:0000313" key="2">
    <source>
        <dbReference type="EMBL" id="KAF2962783.1"/>
    </source>
</evidence>
<evidence type="ECO:0000256" key="1">
    <source>
        <dbReference type="SAM" id="SignalP"/>
    </source>
</evidence>
<protein>
    <recommendedName>
        <fullName evidence="4">SCP domain-containing protein</fullName>
    </recommendedName>
</protein>
<accession>A0A7C8IJL0</accession>
<dbReference type="OrthoDB" id="4765680at2759"/>
<name>A0A7C8IJL0_9PEZI</name>
<dbReference type="AlphaFoldDB" id="A0A7C8IJL0"/>